<dbReference type="EMBL" id="CAXAMN010023472">
    <property type="protein sequence ID" value="CAK9077860.1"/>
    <property type="molecule type" value="Genomic_DNA"/>
</dbReference>
<evidence type="ECO:0000313" key="1">
    <source>
        <dbReference type="EMBL" id="CAK9077860.1"/>
    </source>
</evidence>
<evidence type="ECO:0000313" key="2">
    <source>
        <dbReference type="Proteomes" id="UP001642484"/>
    </source>
</evidence>
<dbReference type="Proteomes" id="UP001642484">
    <property type="component" value="Unassembled WGS sequence"/>
</dbReference>
<accession>A0ABP0PPB6</accession>
<proteinExistence type="predicted"/>
<organism evidence="1 2">
    <name type="scientific">Durusdinium trenchii</name>
    <dbReference type="NCBI Taxonomy" id="1381693"/>
    <lineage>
        <taxon>Eukaryota</taxon>
        <taxon>Sar</taxon>
        <taxon>Alveolata</taxon>
        <taxon>Dinophyceae</taxon>
        <taxon>Suessiales</taxon>
        <taxon>Symbiodiniaceae</taxon>
        <taxon>Durusdinium</taxon>
    </lineage>
</organism>
<keyword evidence="2" id="KW-1185">Reference proteome</keyword>
<protein>
    <submittedName>
        <fullName evidence="1">Uncharacterized protein</fullName>
    </submittedName>
</protein>
<name>A0ABP0PPB6_9DINO</name>
<reference evidence="1 2" key="1">
    <citation type="submission" date="2024-02" db="EMBL/GenBank/DDBJ databases">
        <authorList>
            <person name="Chen Y."/>
            <person name="Shah S."/>
            <person name="Dougan E. K."/>
            <person name="Thang M."/>
            <person name="Chan C."/>
        </authorList>
    </citation>
    <scope>NUCLEOTIDE SEQUENCE [LARGE SCALE GENOMIC DNA]</scope>
</reference>
<gene>
    <name evidence="1" type="ORF">CCMP2556_LOCUS38354</name>
</gene>
<sequence>MVPVTGYLSWFIPGPISFCLANQDTPTSTQTLLYLANADLDTSDGRSSPWSIEVFFLSPLSRAGSSAQASLVASHVRPMGCAASASSARFPRGESAIRFSKVLPSDAPAPVRPVARALVSSDQPRVNDREVLASLTELKEHDLQLPQTFQDVPGEALLAAPDILFAISSEDQIYYDDSTLATYRSWEPSMEPRPLGQPLPPGPQEHLENMHRVLRLARSARRHPRAFKVVLGRDEDSDEE</sequence>
<comment type="caution">
    <text evidence="1">The sequence shown here is derived from an EMBL/GenBank/DDBJ whole genome shotgun (WGS) entry which is preliminary data.</text>
</comment>